<dbReference type="KEGG" id="phu:Phum_PHUM578790"/>
<sequence>MMLLLTFPSGSAGTHGAGVGGGNGGNTAFTSSSVTYGPNGGFGQASAFPGGPDGLGVRIAAVPAVRVASTEKRLRTKLQLSERTTMEK</sequence>
<keyword evidence="2" id="KW-0732">Signal</keyword>
<evidence type="ECO:0000313" key="4">
    <source>
        <dbReference type="EnsemblMetazoa" id="PHUM578790-PA"/>
    </source>
</evidence>
<gene>
    <name evidence="4" type="primary">8232210</name>
    <name evidence="3" type="ORF">Phum_PHUM578790</name>
</gene>
<feature type="compositionally biased region" description="Gly residues" evidence="1">
    <location>
        <begin position="13"/>
        <end position="25"/>
    </location>
</feature>
<dbReference type="VEuPathDB" id="VectorBase:PHUM578790"/>
<feature type="region of interest" description="Disordered" evidence="1">
    <location>
        <begin position="11"/>
        <end position="33"/>
    </location>
</feature>
<evidence type="ECO:0000313" key="3">
    <source>
        <dbReference type="EMBL" id="EEB19519.1"/>
    </source>
</evidence>
<protein>
    <submittedName>
        <fullName evidence="3 4">Uncharacterized protein</fullName>
    </submittedName>
</protein>
<dbReference type="CTD" id="8232210"/>
<dbReference type="GeneID" id="8232210"/>
<feature type="signal peptide" evidence="2">
    <location>
        <begin position="1"/>
        <end position="16"/>
    </location>
</feature>
<dbReference type="EnsemblMetazoa" id="PHUM578790-RA">
    <property type="protein sequence ID" value="PHUM578790-PA"/>
    <property type="gene ID" value="PHUM578790"/>
</dbReference>
<dbReference type="EMBL" id="DS235872">
    <property type="protein sequence ID" value="EEB19519.1"/>
    <property type="molecule type" value="Genomic_DNA"/>
</dbReference>
<dbReference type="RefSeq" id="XP_002432257.1">
    <property type="nucleotide sequence ID" value="XM_002432212.1"/>
</dbReference>
<reference evidence="3" key="1">
    <citation type="submission" date="2007-04" db="EMBL/GenBank/DDBJ databases">
        <title>Annotation of Pediculus humanus corporis strain USDA.</title>
        <authorList>
            <person name="Kirkness E."/>
            <person name="Hannick L."/>
            <person name="Hass B."/>
            <person name="Bruggner R."/>
            <person name="Lawson D."/>
            <person name="Bidwell S."/>
            <person name="Joardar V."/>
            <person name="Caler E."/>
            <person name="Walenz B."/>
            <person name="Inman J."/>
            <person name="Schobel S."/>
            <person name="Galinsky K."/>
            <person name="Amedeo P."/>
            <person name="Strausberg R."/>
        </authorList>
    </citation>
    <scope>NUCLEOTIDE SEQUENCE</scope>
    <source>
        <strain evidence="3">USDA</strain>
    </source>
</reference>
<name>E0W1L3_PEDHC</name>
<evidence type="ECO:0000313" key="5">
    <source>
        <dbReference type="Proteomes" id="UP000009046"/>
    </source>
</evidence>
<dbReference type="EMBL" id="AAZO01007043">
    <property type="status" value="NOT_ANNOTATED_CDS"/>
    <property type="molecule type" value="Genomic_DNA"/>
</dbReference>
<reference evidence="3" key="2">
    <citation type="submission" date="2007-04" db="EMBL/GenBank/DDBJ databases">
        <title>The genome of the human body louse.</title>
        <authorList>
            <consortium name="The Human Body Louse Genome Consortium"/>
            <person name="Kirkness E."/>
            <person name="Walenz B."/>
            <person name="Hass B."/>
            <person name="Bruggner R."/>
            <person name="Strausberg R."/>
        </authorList>
    </citation>
    <scope>NUCLEOTIDE SEQUENCE</scope>
    <source>
        <strain evidence="3">USDA</strain>
    </source>
</reference>
<dbReference type="InParanoid" id="E0W1L3"/>
<evidence type="ECO:0000256" key="2">
    <source>
        <dbReference type="SAM" id="SignalP"/>
    </source>
</evidence>
<keyword evidence="5" id="KW-1185">Reference proteome</keyword>
<dbReference type="Proteomes" id="UP000009046">
    <property type="component" value="Unassembled WGS sequence"/>
</dbReference>
<evidence type="ECO:0000256" key="1">
    <source>
        <dbReference type="SAM" id="MobiDB-lite"/>
    </source>
</evidence>
<feature type="chain" id="PRO_5014570284" evidence="2">
    <location>
        <begin position="17"/>
        <end position="88"/>
    </location>
</feature>
<dbReference type="AlphaFoldDB" id="E0W1L3"/>
<organism>
    <name type="scientific">Pediculus humanus subsp. corporis</name>
    <name type="common">Body louse</name>
    <dbReference type="NCBI Taxonomy" id="121224"/>
    <lineage>
        <taxon>Eukaryota</taxon>
        <taxon>Metazoa</taxon>
        <taxon>Ecdysozoa</taxon>
        <taxon>Arthropoda</taxon>
        <taxon>Hexapoda</taxon>
        <taxon>Insecta</taxon>
        <taxon>Pterygota</taxon>
        <taxon>Neoptera</taxon>
        <taxon>Paraneoptera</taxon>
        <taxon>Psocodea</taxon>
        <taxon>Troctomorpha</taxon>
        <taxon>Phthiraptera</taxon>
        <taxon>Anoplura</taxon>
        <taxon>Pediculidae</taxon>
        <taxon>Pediculus</taxon>
    </lineage>
</organism>
<accession>E0W1L3</accession>
<reference evidence="4" key="3">
    <citation type="submission" date="2021-02" db="UniProtKB">
        <authorList>
            <consortium name="EnsemblMetazoa"/>
        </authorList>
    </citation>
    <scope>IDENTIFICATION</scope>
    <source>
        <strain evidence="4">USDA</strain>
    </source>
</reference>
<dbReference type="HOGENOM" id="CLU_2471766_0_0_1"/>
<proteinExistence type="predicted"/>